<keyword evidence="2" id="KW-0812">Transmembrane</keyword>
<evidence type="ECO:0000313" key="3">
    <source>
        <dbReference type="EMBL" id="GAA3732891.1"/>
    </source>
</evidence>
<name>A0ABP7F7H2_9FLAO</name>
<dbReference type="RefSeq" id="WP_278022313.1">
    <property type="nucleotide sequence ID" value="NZ_BAABDT010000002.1"/>
</dbReference>
<accession>A0ABP7F7H2</accession>
<feature type="coiled-coil region" evidence="1">
    <location>
        <begin position="42"/>
        <end position="69"/>
    </location>
</feature>
<sequence length="305" mass="36121">MNSFLNLQFGNFTQSTPNWFDWFSLISSLLVSGLSIYFAFKLAEKVYQKEKADKNLEDLEIQNSEVELFKNSLVELNSSIEMQIIALQNYNNNRDFTLVFHPDIQVDFLQFIDIKHLYRKIGFSNTEAIKKINNLMTLLYTLYDFRESLRDEFRTYMKKYNYHEGKFYQYRQLFYTKYFSICHNRAEVELSEDGNTKKWKFRVDDEFIIRYSELIDKVSNDDSIIDGTGLKDRAKLNKEFVIPLTSIAYQYVPEDLDAIEVNDIGNDVNSAFLDMEIITEKHFYVINAYTHNLKNISAKIKEFLG</sequence>
<evidence type="ECO:0000313" key="4">
    <source>
        <dbReference type="Proteomes" id="UP001501367"/>
    </source>
</evidence>
<organism evidence="3 4">
    <name type="scientific">Flavobacterium ginsengisoli</name>
    <dbReference type="NCBI Taxonomy" id="871694"/>
    <lineage>
        <taxon>Bacteria</taxon>
        <taxon>Pseudomonadati</taxon>
        <taxon>Bacteroidota</taxon>
        <taxon>Flavobacteriia</taxon>
        <taxon>Flavobacteriales</taxon>
        <taxon>Flavobacteriaceae</taxon>
        <taxon>Flavobacterium</taxon>
    </lineage>
</organism>
<reference evidence="4" key="1">
    <citation type="journal article" date="2019" name="Int. J. Syst. Evol. Microbiol.">
        <title>The Global Catalogue of Microorganisms (GCM) 10K type strain sequencing project: providing services to taxonomists for standard genome sequencing and annotation.</title>
        <authorList>
            <consortium name="The Broad Institute Genomics Platform"/>
            <consortium name="The Broad Institute Genome Sequencing Center for Infectious Disease"/>
            <person name="Wu L."/>
            <person name="Ma J."/>
        </authorList>
    </citation>
    <scope>NUCLEOTIDE SEQUENCE [LARGE SCALE GENOMIC DNA]</scope>
    <source>
        <strain evidence="4">JCM 17336</strain>
    </source>
</reference>
<keyword evidence="2" id="KW-0472">Membrane</keyword>
<keyword evidence="1" id="KW-0175">Coiled coil</keyword>
<dbReference type="Proteomes" id="UP001501367">
    <property type="component" value="Unassembled WGS sequence"/>
</dbReference>
<comment type="caution">
    <text evidence="3">The sequence shown here is derived from an EMBL/GenBank/DDBJ whole genome shotgun (WGS) entry which is preliminary data.</text>
</comment>
<dbReference type="EMBL" id="BAABDT010000002">
    <property type="protein sequence ID" value="GAA3732891.1"/>
    <property type="molecule type" value="Genomic_DNA"/>
</dbReference>
<keyword evidence="2" id="KW-1133">Transmembrane helix</keyword>
<protein>
    <submittedName>
        <fullName evidence="3">Uncharacterized protein</fullName>
    </submittedName>
</protein>
<feature type="transmembrane region" description="Helical" evidence="2">
    <location>
        <begin position="20"/>
        <end position="40"/>
    </location>
</feature>
<proteinExistence type="predicted"/>
<evidence type="ECO:0000256" key="2">
    <source>
        <dbReference type="SAM" id="Phobius"/>
    </source>
</evidence>
<keyword evidence="4" id="KW-1185">Reference proteome</keyword>
<gene>
    <name evidence="3" type="ORF">GCM10022422_14350</name>
</gene>
<evidence type="ECO:0000256" key="1">
    <source>
        <dbReference type="SAM" id="Coils"/>
    </source>
</evidence>